<feature type="transmembrane region" description="Helical" evidence="6">
    <location>
        <begin position="12"/>
        <end position="31"/>
    </location>
</feature>
<evidence type="ECO:0000259" key="7">
    <source>
        <dbReference type="Pfam" id="PF01895"/>
    </source>
</evidence>
<protein>
    <submittedName>
        <fullName evidence="8">Na/Pi cotransporter family protein</fullName>
    </submittedName>
</protein>
<feature type="transmembrane region" description="Helical" evidence="6">
    <location>
        <begin position="57"/>
        <end position="80"/>
    </location>
</feature>
<dbReference type="Gene3D" id="1.20.58.220">
    <property type="entry name" value="Phosphate transport system protein phou homolog 2, domain 2"/>
    <property type="match status" value="1"/>
</dbReference>
<name>A0ABT1SJP1_9FIRM</name>
<feature type="domain" description="PhoU" evidence="7">
    <location>
        <begin position="355"/>
        <end position="437"/>
    </location>
</feature>
<evidence type="ECO:0000313" key="9">
    <source>
        <dbReference type="Proteomes" id="UP001524435"/>
    </source>
</evidence>
<gene>
    <name evidence="8" type="ORF">NE663_04055</name>
</gene>
<keyword evidence="9" id="KW-1185">Reference proteome</keyword>
<evidence type="ECO:0000256" key="2">
    <source>
        <dbReference type="ARBA" id="ARBA00022475"/>
    </source>
</evidence>
<feature type="transmembrane region" description="Helical" evidence="6">
    <location>
        <begin position="215"/>
        <end position="236"/>
    </location>
</feature>
<dbReference type="EMBL" id="JANGCH010000004">
    <property type="protein sequence ID" value="MCQ5121430.1"/>
    <property type="molecule type" value="Genomic_DNA"/>
</dbReference>
<reference evidence="8 9" key="1">
    <citation type="submission" date="2022-06" db="EMBL/GenBank/DDBJ databases">
        <title>Isolation of gut microbiota from human fecal samples.</title>
        <authorList>
            <person name="Pamer E.G."/>
            <person name="Barat B."/>
            <person name="Waligurski E."/>
            <person name="Medina S."/>
            <person name="Paddock L."/>
            <person name="Mostad J."/>
        </authorList>
    </citation>
    <scope>NUCLEOTIDE SEQUENCE [LARGE SCALE GENOMIC DNA]</scope>
    <source>
        <strain evidence="8 9">DFI.6.1</strain>
    </source>
</reference>
<feature type="transmembrane region" description="Helical" evidence="6">
    <location>
        <begin position="92"/>
        <end position="110"/>
    </location>
</feature>
<keyword evidence="2" id="KW-1003">Cell membrane</keyword>
<dbReference type="Pfam" id="PF01895">
    <property type="entry name" value="PhoU"/>
    <property type="match status" value="2"/>
</dbReference>
<dbReference type="InterPro" id="IPR038078">
    <property type="entry name" value="PhoU-like_sf"/>
</dbReference>
<feature type="transmembrane region" description="Helical" evidence="6">
    <location>
        <begin position="116"/>
        <end position="131"/>
    </location>
</feature>
<dbReference type="SUPFAM" id="SSF109755">
    <property type="entry name" value="PhoU-like"/>
    <property type="match status" value="1"/>
</dbReference>
<dbReference type="Proteomes" id="UP001524435">
    <property type="component" value="Unassembled WGS sequence"/>
</dbReference>
<evidence type="ECO:0000256" key="3">
    <source>
        <dbReference type="ARBA" id="ARBA00022692"/>
    </source>
</evidence>
<dbReference type="InterPro" id="IPR003841">
    <property type="entry name" value="Na/Pi_transpt"/>
</dbReference>
<evidence type="ECO:0000313" key="8">
    <source>
        <dbReference type="EMBL" id="MCQ5121430.1"/>
    </source>
</evidence>
<sequence length="557" mass="61362">MPAEAFSLASIGWDYIVGGLALFLFGIQFMGDGLKNFAGDKLKSYIDRYTNKTWKGILVGTIITVFIQSSSATSSIAIGFVRAGLMKLDQSIGIIIGANIGTTITAFLIGLKIEEYALYFIFVGVLITLFANRKKHKYLGEILLGFGILFFGLRLMGDELSKIGQLDFFENMATAMGNQPLLGFIGGTVLTAIVQSSSATVGIIQKIYDSGALTLYASLPFIFGAAIGTTITAVFASIGGSASARRAAYINVGFNTAGALLFLLFLNPYAHLIEYLSAQFHLAPMMQIAIAHIIRAITISLLAYPFIKWMVALSRKLIKSDHSEQIELDFTGLDPTLAATLPAAALEASAKATIKMGELAIDEIKETQKFFNTKSGKYRASAAQLEDAVNTLDSKITEYLTSISHNTVSPDDIDAFLGNIQVVKNLERIGDIAMNLNEFYDMVYDDKGLFTEQAMQDVNEMYELIIRMMDFSIGYFMEPDESLRMVMSEKEDELDLLFEKAKRRHFARMSKNECSDPIASSIYVDILSNLERMGDHTHNIIKLLHDPTPHHELKAEA</sequence>
<feature type="transmembrane region" description="Helical" evidence="6">
    <location>
        <begin position="138"/>
        <end position="157"/>
    </location>
</feature>
<evidence type="ECO:0000256" key="6">
    <source>
        <dbReference type="SAM" id="Phobius"/>
    </source>
</evidence>
<comment type="subcellular location">
    <subcellularLocation>
        <location evidence="1">Cell membrane</location>
        <topology evidence="1">Multi-pass membrane protein</topology>
    </subcellularLocation>
</comment>
<evidence type="ECO:0000256" key="5">
    <source>
        <dbReference type="ARBA" id="ARBA00023136"/>
    </source>
</evidence>
<organism evidence="8 9">
    <name type="scientific">Massilicoli timonensis</name>
    <dbReference type="NCBI Taxonomy" id="2015901"/>
    <lineage>
        <taxon>Bacteria</taxon>
        <taxon>Bacillati</taxon>
        <taxon>Bacillota</taxon>
        <taxon>Erysipelotrichia</taxon>
        <taxon>Erysipelotrichales</taxon>
        <taxon>Erysipelotrichaceae</taxon>
        <taxon>Massilicoli</taxon>
    </lineage>
</organism>
<evidence type="ECO:0000256" key="1">
    <source>
        <dbReference type="ARBA" id="ARBA00004651"/>
    </source>
</evidence>
<proteinExistence type="predicted"/>
<feature type="domain" description="PhoU" evidence="7">
    <location>
        <begin position="458"/>
        <end position="542"/>
    </location>
</feature>
<feature type="transmembrane region" description="Helical" evidence="6">
    <location>
        <begin position="286"/>
        <end position="307"/>
    </location>
</feature>
<evidence type="ECO:0000256" key="4">
    <source>
        <dbReference type="ARBA" id="ARBA00022989"/>
    </source>
</evidence>
<dbReference type="PANTHER" id="PTHR10010:SF46">
    <property type="entry name" value="SODIUM-DEPENDENT PHOSPHATE TRANSPORT PROTEIN 2B"/>
    <property type="match status" value="1"/>
</dbReference>
<keyword evidence="3 6" id="KW-0812">Transmembrane</keyword>
<comment type="caution">
    <text evidence="8">The sequence shown here is derived from an EMBL/GenBank/DDBJ whole genome shotgun (WGS) entry which is preliminary data.</text>
</comment>
<dbReference type="InterPro" id="IPR026022">
    <property type="entry name" value="PhoU_dom"/>
</dbReference>
<accession>A0ABT1SJP1</accession>
<dbReference type="NCBIfam" id="NF037997">
    <property type="entry name" value="Na_Pi_symport"/>
    <property type="match status" value="1"/>
</dbReference>
<dbReference type="Pfam" id="PF02690">
    <property type="entry name" value="Na_Pi_cotrans"/>
    <property type="match status" value="1"/>
</dbReference>
<dbReference type="RefSeq" id="WP_256197546.1">
    <property type="nucleotide sequence ID" value="NZ_JANGCH010000004.1"/>
</dbReference>
<dbReference type="PANTHER" id="PTHR10010">
    <property type="entry name" value="SOLUTE CARRIER FAMILY 34 SODIUM PHOSPHATE , MEMBER 2-RELATED"/>
    <property type="match status" value="1"/>
</dbReference>
<keyword evidence="4 6" id="KW-1133">Transmembrane helix</keyword>
<feature type="transmembrane region" description="Helical" evidence="6">
    <location>
        <begin position="248"/>
        <end position="266"/>
    </location>
</feature>
<keyword evidence="5 6" id="KW-0472">Membrane</keyword>